<dbReference type="EMBL" id="JEMB01001985">
    <property type="protein sequence ID" value="KYF84129.1"/>
    <property type="molecule type" value="Genomic_DNA"/>
</dbReference>
<evidence type="ECO:0000313" key="2">
    <source>
        <dbReference type="Proteomes" id="UP000075635"/>
    </source>
</evidence>
<comment type="caution">
    <text evidence="1">The sequence shown here is derived from an EMBL/GenBank/DDBJ whole genome shotgun (WGS) entry which is preliminary data.</text>
</comment>
<name>A0A150RV53_SORCE</name>
<reference evidence="1 2" key="1">
    <citation type="submission" date="2014-02" db="EMBL/GenBank/DDBJ databases">
        <title>The small core and large imbalanced accessory genome model reveals a collaborative survival strategy of Sorangium cellulosum strains in nature.</title>
        <authorList>
            <person name="Han K."/>
            <person name="Peng R."/>
            <person name="Blom J."/>
            <person name="Li Y.-Z."/>
        </authorList>
    </citation>
    <scope>NUCLEOTIDE SEQUENCE [LARGE SCALE GENOMIC DNA]</scope>
    <source>
        <strain evidence="1 2">So0011-07</strain>
    </source>
</reference>
<organism evidence="1 2">
    <name type="scientific">Sorangium cellulosum</name>
    <name type="common">Polyangium cellulosum</name>
    <dbReference type="NCBI Taxonomy" id="56"/>
    <lineage>
        <taxon>Bacteria</taxon>
        <taxon>Pseudomonadati</taxon>
        <taxon>Myxococcota</taxon>
        <taxon>Polyangia</taxon>
        <taxon>Polyangiales</taxon>
        <taxon>Polyangiaceae</taxon>
        <taxon>Sorangium</taxon>
    </lineage>
</organism>
<evidence type="ECO:0000313" key="1">
    <source>
        <dbReference type="EMBL" id="KYF84129.1"/>
    </source>
</evidence>
<accession>A0A150RV53</accession>
<dbReference type="SUPFAM" id="SSF56935">
    <property type="entry name" value="Porins"/>
    <property type="match status" value="1"/>
</dbReference>
<dbReference type="Proteomes" id="UP000075635">
    <property type="component" value="Unassembled WGS sequence"/>
</dbReference>
<gene>
    <name evidence="1" type="ORF">BE17_38735</name>
</gene>
<dbReference type="Gene3D" id="2.40.160.60">
    <property type="entry name" value="Outer membrane protein transport protein (OMPP1/FadL/TodX)"/>
    <property type="match status" value="1"/>
</dbReference>
<proteinExistence type="predicted"/>
<sequence length="373" mass="38567">MGYGEAMPLGIWLTKGALLAQRPERSSCQAATSARARALAAAAALSVVTAAGSAAAEASSLPPQLAYAYGENETPRAAAFGGALRALGNGTSAVFINPSAMVETRVYHLQALFQGSPEAGRHAYGGVVVDSVTGKLAGAISFVGGFVDNDGVDRTFLDARVGLAYPITERLFVGLTGRYAKITQDGTLLAGGLGSRQKDELGYDPVSGGMVEVEDGKVAGRHSYVNEFTFDAAITIKPTDNLYIAAVGQNLSYPDNGLLPTTVGGGVGFGTDDFSIEVDGLVDLNSYIDATYRLMAGGEYLVADHFPLRAGYRFDQGADQHALSLGLAYVGTQFSVEASARRALAGGGPTTFVVGLAYHLESSGLTRASSDGL</sequence>
<protein>
    <submittedName>
        <fullName evidence="1">Uncharacterized protein</fullName>
    </submittedName>
</protein>
<dbReference type="AlphaFoldDB" id="A0A150RV53"/>